<name>A0A1J6HXM2_9HYPH</name>
<dbReference type="AlphaFoldDB" id="A0A1J6HXM2"/>
<dbReference type="Proteomes" id="UP000182985">
    <property type="component" value="Unassembled WGS sequence"/>
</dbReference>
<organism evidence="1 2">
    <name type="scientific">Brucella cytisi</name>
    <dbReference type="NCBI Taxonomy" id="407152"/>
    <lineage>
        <taxon>Bacteria</taxon>
        <taxon>Pseudomonadati</taxon>
        <taxon>Pseudomonadota</taxon>
        <taxon>Alphaproteobacteria</taxon>
        <taxon>Hyphomicrobiales</taxon>
        <taxon>Brucellaceae</taxon>
        <taxon>Brucella/Ochrobactrum group</taxon>
        <taxon>Brucella</taxon>
    </lineage>
</organism>
<evidence type="ECO:0008006" key="3">
    <source>
        <dbReference type="Google" id="ProtNLM"/>
    </source>
</evidence>
<dbReference type="InterPro" id="IPR038695">
    <property type="entry name" value="Saro_0823-like_sf"/>
</dbReference>
<gene>
    <name evidence="1" type="ORF">BLA27_27930</name>
</gene>
<reference evidence="1 2" key="1">
    <citation type="submission" date="2016-10" db="EMBL/GenBank/DDBJ databases">
        <title>The Draft Genome Sequence of the Potato Rhizosphere Bacteria Ochrobactrum sp. IPA7.2.</title>
        <authorList>
            <person name="Gogoleva N.E."/>
            <person name="Khlopko Y.A."/>
            <person name="Burygin G.L."/>
            <person name="Plotnikov A.O."/>
        </authorList>
    </citation>
    <scope>NUCLEOTIDE SEQUENCE [LARGE SCALE GENOMIC DNA]</scope>
    <source>
        <strain evidence="1 2">IPA7.2</strain>
    </source>
</reference>
<sequence length="107" mass="12141">MQLAQTFKQIRRGLAGRDQIHSGMLFVWNEAEQRTFWMRNTPVPLSVGFFDEAGSLFAIEDMQPNTDTLHHSGAVAKYALELHQGDFQKLQIKIGTRIEGYECSPAD</sequence>
<keyword evidence="2" id="KW-1185">Reference proteome</keyword>
<dbReference type="Gene3D" id="2.60.120.1140">
    <property type="entry name" value="Protein of unknown function DUF192"/>
    <property type="match status" value="1"/>
</dbReference>
<evidence type="ECO:0000313" key="1">
    <source>
        <dbReference type="EMBL" id="OIS90222.1"/>
    </source>
</evidence>
<dbReference type="EMBL" id="MOEC01000074">
    <property type="protein sequence ID" value="OIS90222.1"/>
    <property type="molecule type" value="Genomic_DNA"/>
</dbReference>
<dbReference type="InterPro" id="IPR003795">
    <property type="entry name" value="DUF192"/>
</dbReference>
<comment type="caution">
    <text evidence="1">The sequence shown here is derived from an EMBL/GenBank/DDBJ whole genome shotgun (WGS) entry which is preliminary data.</text>
</comment>
<accession>A0A1J6HXM2</accession>
<proteinExistence type="predicted"/>
<dbReference type="PANTHER" id="PTHR37953:SF1">
    <property type="entry name" value="UPF0127 PROTEIN MJ1496"/>
    <property type="match status" value="1"/>
</dbReference>
<protein>
    <recommendedName>
        <fullName evidence="3">DUF192 domain-containing protein</fullName>
    </recommendedName>
</protein>
<dbReference type="Pfam" id="PF02643">
    <property type="entry name" value="DUF192"/>
    <property type="match status" value="1"/>
</dbReference>
<evidence type="ECO:0000313" key="2">
    <source>
        <dbReference type="Proteomes" id="UP000182985"/>
    </source>
</evidence>
<dbReference type="PANTHER" id="PTHR37953">
    <property type="entry name" value="UPF0127 PROTEIN MJ1496"/>
    <property type="match status" value="1"/>
</dbReference>